<keyword evidence="4 5" id="KW-0804">Transcription</keyword>
<dbReference type="InterPro" id="IPR008991">
    <property type="entry name" value="Translation_prot_SH3-like_sf"/>
</dbReference>
<dbReference type="Proteomes" id="UP000576225">
    <property type="component" value="Unassembled WGS sequence"/>
</dbReference>
<dbReference type="RefSeq" id="WP_116885065.1">
    <property type="nucleotide sequence ID" value="NZ_CAJKCJ010000087.1"/>
</dbReference>
<dbReference type="SMART" id="SM00738">
    <property type="entry name" value="NGN"/>
    <property type="match status" value="1"/>
</dbReference>
<gene>
    <name evidence="5 10" type="primary">nusG</name>
    <name evidence="11" type="ORF">C8D82_12641</name>
    <name evidence="10" type="ORF">HF882_07575</name>
</gene>
<dbReference type="InterPro" id="IPR014722">
    <property type="entry name" value="Rib_uL2_dom2"/>
</dbReference>
<dbReference type="CDD" id="cd09891">
    <property type="entry name" value="NGN_Bact_1"/>
    <property type="match status" value="1"/>
</dbReference>
<dbReference type="Gene3D" id="2.30.30.30">
    <property type="match status" value="1"/>
</dbReference>
<proteinExistence type="inferred from homology"/>
<dbReference type="GO" id="GO:0006354">
    <property type="term" value="P:DNA-templated transcription elongation"/>
    <property type="evidence" value="ECO:0007669"/>
    <property type="project" value="UniProtKB-UniRule"/>
</dbReference>
<dbReference type="GO" id="GO:0031564">
    <property type="term" value="P:transcription antitermination"/>
    <property type="evidence" value="ECO:0007669"/>
    <property type="project" value="UniProtKB-UniRule"/>
</dbReference>
<dbReference type="Pfam" id="PF02357">
    <property type="entry name" value="NusG"/>
    <property type="match status" value="1"/>
</dbReference>
<dbReference type="GO" id="GO:0005829">
    <property type="term" value="C:cytosol"/>
    <property type="evidence" value="ECO:0007669"/>
    <property type="project" value="UniProtKB-ARBA"/>
</dbReference>
<dbReference type="InterPro" id="IPR006645">
    <property type="entry name" value="NGN-like_dom"/>
</dbReference>
<dbReference type="InterPro" id="IPR005824">
    <property type="entry name" value="KOW"/>
</dbReference>
<reference evidence="10 13" key="2">
    <citation type="submission" date="2020-04" db="EMBL/GenBank/DDBJ databases">
        <authorList>
            <person name="Hitch T.C.A."/>
            <person name="Wylensek D."/>
            <person name="Clavel T."/>
        </authorList>
    </citation>
    <scope>NUCLEOTIDE SEQUENCE [LARGE SCALE GENOMIC DNA]</scope>
    <source>
        <strain evidence="10 13">COR2-253-APC-1A</strain>
    </source>
</reference>
<dbReference type="HAMAP" id="MF_00948">
    <property type="entry name" value="NusG"/>
    <property type="match status" value="1"/>
</dbReference>
<dbReference type="Gene3D" id="3.30.70.940">
    <property type="entry name" value="NusG, N-terminal domain"/>
    <property type="match status" value="1"/>
</dbReference>
<dbReference type="EMBL" id="JABAEW010000011">
    <property type="protein sequence ID" value="NMD86441.1"/>
    <property type="molecule type" value="Genomic_DNA"/>
</dbReference>
<dbReference type="GeneID" id="78296354"/>
<comment type="function">
    <text evidence="5 7">Participates in transcription elongation, termination and antitermination.</text>
</comment>
<dbReference type="PRINTS" id="PR00338">
    <property type="entry name" value="NUSGTNSCPFCT"/>
</dbReference>
<dbReference type="Proteomes" id="UP000245959">
    <property type="component" value="Unassembled WGS sequence"/>
</dbReference>
<dbReference type="FunFam" id="2.30.30.30:FF:000002">
    <property type="entry name" value="Transcription termination/antitermination factor NusG"/>
    <property type="match status" value="1"/>
</dbReference>
<evidence type="ECO:0000259" key="9">
    <source>
        <dbReference type="SMART" id="SM00739"/>
    </source>
</evidence>
<feature type="domain" description="KOW" evidence="9">
    <location>
        <begin position="138"/>
        <end position="165"/>
    </location>
</feature>
<keyword evidence="1 5" id="KW-0806">Transcription termination</keyword>
<evidence type="ECO:0000256" key="7">
    <source>
        <dbReference type="RuleBase" id="RU000538"/>
    </source>
</evidence>
<keyword evidence="2 5" id="KW-0889">Transcription antitermination</keyword>
<sequence length="193" mass="22050">MNESAETERDKRGQWFVIHTLSGHENKVRDKILRQLQTGDQVPVYEAFIPTEKVAEVRQGKKTTTTRKLFPGYIWVRMDLYDDLGMINEKAWYFIRSVQGVLGFLGGDNKPTALTESEVEDIMRPAQAGAPEVKPKIAFEVGEVVRIKDGAFENFEGAIQEIDNERGKLKLMVSIFGRSTPVELEFWQVERTV</sequence>
<evidence type="ECO:0000313" key="10">
    <source>
        <dbReference type="EMBL" id="NMD86441.1"/>
    </source>
</evidence>
<evidence type="ECO:0000256" key="5">
    <source>
        <dbReference type="HAMAP-Rule" id="MF_00948"/>
    </source>
</evidence>
<evidence type="ECO:0000256" key="6">
    <source>
        <dbReference type="NCBIfam" id="TIGR00922"/>
    </source>
</evidence>
<dbReference type="SUPFAM" id="SSF82679">
    <property type="entry name" value="N-utilization substance G protein NusG, N-terminal domain"/>
    <property type="match status" value="1"/>
</dbReference>
<dbReference type="SMART" id="SM00739">
    <property type="entry name" value="KOW"/>
    <property type="match status" value="1"/>
</dbReference>
<comment type="caution">
    <text evidence="11">The sequence shown here is derived from an EMBL/GenBank/DDBJ whole genome shotgun (WGS) entry which is preliminary data.</text>
</comment>
<keyword evidence="12" id="KW-1185">Reference proteome</keyword>
<dbReference type="SUPFAM" id="SSF50104">
    <property type="entry name" value="Translation proteins SH3-like domain"/>
    <property type="match status" value="1"/>
</dbReference>
<dbReference type="InterPro" id="IPR001062">
    <property type="entry name" value="Transcrpt_antiterm_NusG"/>
</dbReference>
<dbReference type="NCBIfam" id="TIGR00922">
    <property type="entry name" value="nusG"/>
    <property type="match status" value="1"/>
</dbReference>
<dbReference type="GO" id="GO:0032784">
    <property type="term" value="P:regulation of DNA-templated transcription elongation"/>
    <property type="evidence" value="ECO:0007669"/>
    <property type="project" value="InterPro"/>
</dbReference>
<dbReference type="PANTHER" id="PTHR30265">
    <property type="entry name" value="RHO-INTERACTING TRANSCRIPTION TERMINATION FACTOR NUSG"/>
    <property type="match status" value="1"/>
</dbReference>
<dbReference type="PROSITE" id="PS01014">
    <property type="entry name" value="NUSG"/>
    <property type="match status" value="1"/>
</dbReference>
<protein>
    <recommendedName>
        <fullName evidence="5 6">Transcription termination/antitermination protein NusG</fullName>
    </recommendedName>
</protein>
<accession>A0A2U1AQ43</accession>
<dbReference type="InterPro" id="IPR047050">
    <property type="entry name" value="NGN"/>
</dbReference>
<evidence type="ECO:0000256" key="3">
    <source>
        <dbReference type="ARBA" id="ARBA00023015"/>
    </source>
</evidence>
<evidence type="ECO:0000313" key="11">
    <source>
        <dbReference type="EMBL" id="PVY38447.1"/>
    </source>
</evidence>
<dbReference type="CDD" id="cd06091">
    <property type="entry name" value="KOW_NusG"/>
    <property type="match status" value="1"/>
</dbReference>
<dbReference type="InterPro" id="IPR015869">
    <property type="entry name" value="Transcrpt_antiterm_NusG_bac_CS"/>
</dbReference>
<evidence type="ECO:0000313" key="12">
    <source>
        <dbReference type="Proteomes" id="UP000245959"/>
    </source>
</evidence>
<dbReference type="GO" id="GO:0006353">
    <property type="term" value="P:DNA-templated transcription termination"/>
    <property type="evidence" value="ECO:0007669"/>
    <property type="project" value="UniProtKB-UniRule"/>
</dbReference>
<evidence type="ECO:0000259" key="8">
    <source>
        <dbReference type="SMART" id="SM00738"/>
    </source>
</evidence>
<dbReference type="AlphaFoldDB" id="A0A2U1AQ43"/>
<comment type="similarity">
    <text evidence="5 7">Belongs to the NusG family.</text>
</comment>
<evidence type="ECO:0000313" key="13">
    <source>
        <dbReference type="Proteomes" id="UP000576225"/>
    </source>
</evidence>
<dbReference type="InterPro" id="IPR036735">
    <property type="entry name" value="NGN_dom_sf"/>
</dbReference>
<evidence type="ECO:0000256" key="4">
    <source>
        <dbReference type="ARBA" id="ARBA00023163"/>
    </source>
</evidence>
<dbReference type="PANTHER" id="PTHR30265:SF2">
    <property type="entry name" value="TRANSCRIPTION TERMINATION_ANTITERMINATION PROTEIN NUSG"/>
    <property type="match status" value="1"/>
</dbReference>
<organism evidence="11 12">
    <name type="scientific">Victivallis vadensis</name>
    <dbReference type="NCBI Taxonomy" id="172901"/>
    <lineage>
        <taxon>Bacteria</taxon>
        <taxon>Pseudomonadati</taxon>
        <taxon>Lentisphaerota</taxon>
        <taxon>Lentisphaeria</taxon>
        <taxon>Victivallales</taxon>
        <taxon>Victivallaceae</taxon>
        <taxon>Victivallis</taxon>
    </lineage>
</organism>
<reference evidence="11 12" key="1">
    <citation type="submission" date="2018-04" db="EMBL/GenBank/DDBJ databases">
        <title>Genomic Encyclopedia of Type Strains, Phase IV (KMG-IV): sequencing the most valuable type-strain genomes for metagenomic binning, comparative biology and taxonomic classification.</title>
        <authorList>
            <person name="Goeker M."/>
        </authorList>
    </citation>
    <scope>NUCLEOTIDE SEQUENCE [LARGE SCALE GENOMIC DNA]</scope>
    <source>
        <strain evidence="11 12">DSM 14823</strain>
    </source>
</reference>
<feature type="domain" description="NusG-like N-terminal" evidence="8">
    <location>
        <begin position="12"/>
        <end position="126"/>
    </location>
</feature>
<dbReference type="EMBL" id="QEKH01000026">
    <property type="protein sequence ID" value="PVY38447.1"/>
    <property type="molecule type" value="Genomic_DNA"/>
</dbReference>
<name>A0A2U1AQ43_9BACT</name>
<evidence type="ECO:0000256" key="1">
    <source>
        <dbReference type="ARBA" id="ARBA00022472"/>
    </source>
</evidence>
<evidence type="ECO:0000256" key="2">
    <source>
        <dbReference type="ARBA" id="ARBA00022814"/>
    </source>
</evidence>
<dbReference type="InterPro" id="IPR043425">
    <property type="entry name" value="NusG-like"/>
</dbReference>
<keyword evidence="3 5" id="KW-0805">Transcription regulation</keyword>